<evidence type="ECO:0000313" key="2">
    <source>
        <dbReference type="EMBL" id="MFC5344636.1"/>
    </source>
</evidence>
<reference evidence="3" key="1">
    <citation type="journal article" date="2019" name="Int. J. Syst. Evol. Microbiol.">
        <title>The Global Catalogue of Microorganisms (GCM) 10K type strain sequencing project: providing services to taxonomists for standard genome sequencing and annotation.</title>
        <authorList>
            <consortium name="The Broad Institute Genomics Platform"/>
            <consortium name="The Broad Institute Genome Sequencing Center for Infectious Disease"/>
            <person name="Wu L."/>
            <person name="Ma J."/>
        </authorList>
    </citation>
    <scope>NUCLEOTIDE SEQUENCE [LARGE SCALE GENOMIC DNA]</scope>
    <source>
        <strain evidence="3">JCM 12125</strain>
    </source>
</reference>
<organism evidence="2 3">
    <name type="scientific">Brevundimonas staleyi</name>
    <dbReference type="NCBI Taxonomy" id="74326"/>
    <lineage>
        <taxon>Bacteria</taxon>
        <taxon>Pseudomonadati</taxon>
        <taxon>Pseudomonadota</taxon>
        <taxon>Alphaproteobacteria</taxon>
        <taxon>Caulobacterales</taxon>
        <taxon>Caulobacteraceae</taxon>
        <taxon>Brevundimonas</taxon>
    </lineage>
</organism>
<dbReference type="InterPro" id="IPR010127">
    <property type="entry name" value="Phasin_subfam-1"/>
</dbReference>
<dbReference type="Pfam" id="PF09361">
    <property type="entry name" value="Phasin_2"/>
    <property type="match status" value="1"/>
</dbReference>
<name>A0ABW0FSW9_9CAUL</name>
<dbReference type="RefSeq" id="WP_374039059.1">
    <property type="nucleotide sequence ID" value="NZ_CP169082.1"/>
</dbReference>
<gene>
    <name evidence="2" type="ORF">ACFPIE_11975</name>
</gene>
<evidence type="ECO:0000259" key="1">
    <source>
        <dbReference type="Pfam" id="PF09361"/>
    </source>
</evidence>
<dbReference type="InterPro" id="IPR018968">
    <property type="entry name" value="Phasin"/>
</dbReference>
<proteinExistence type="predicted"/>
<feature type="domain" description="Phasin" evidence="1">
    <location>
        <begin position="47"/>
        <end position="145"/>
    </location>
</feature>
<dbReference type="Proteomes" id="UP001596152">
    <property type="component" value="Unassembled WGS sequence"/>
</dbReference>
<sequence>MADSAETVKKTIEQATATAKVQAEKFQATGTQALRDGMEKTTASLAELSAQSKQNLEALTASATAAQKGAEALSAQALSYSKSSWESGVAAAQTISQARSIQELIELQTNFAKSAMETYLSEVTKMTETFTGSVKDSFKPINERVTASVEKFQAAR</sequence>
<dbReference type="NCBIfam" id="TIGR01841">
    <property type="entry name" value="phasin"/>
    <property type="match status" value="1"/>
</dbReference>
<comment type="caution">
    <text evidence="2">The sequence shown here is derived from an EMBL/GenBank/DDBJ whole genome shotgun (WGS) entry which is preliminary data.</text>
</comment>
<evidence type="ECO:0000313" key="3">
    <source>
        <dbReference type="Proteomes" id="UP001596152"/>
    </source>
</evidence>
<keyword evidence="3" id="KW-1185">Reference proteome</keyword>
<dbReference type="EMBL" id="JBHSLF010000023">
    <property type="protein sequence ID" value="MFC5344636.1"/>
    <property type="molecule type" value="Genomic_DNA"/>
</dbReference>
<protein>
    <submittedName>
        <fullName evidence="2">Phasin family protein</fullName>
    </submittedName>
</protein>
<accession>A0ABW0FSW9</accession>